<feature type="transmembrane region" description="Helical" evidence="1">
    <location>
        <begin position="112"/>
        <end position="142"/>
    </location>
</feature>
<dbReference type="Proteomes" id="UP001319104">
    <property type="component" value="Unassembled WGS sequence"/>
</dbReference>
<dbReference type="RefSeq" id="WP_213946305.1">
    <property type="nucleotide sequence ID" value="NZ_JAHCMY010000012.1"/>
</dbReference>
<dbReference type="PANTHER" id="PTHR36109">
    <property type="entry name" value="MEMBRANE PROTEIN-RELATED"/>
    <property type="match status" value="1"/>
</dbReference>
<sequence>MDHNHDKRVSEKKSDRKNLLVGMFKNRDDAELAFDDLNQLGYTNEEINLLMSEETRTRYYNNKDKSKYDTELGNKAAEGAGTGTLVGGALGAIAGAVAAIGTTLLIPGIGVVIAGPIVAGLAGAGAGSIAGGLIGALVGLGIPEDKATLYEKGIKEGNIVIGVYPRNDEERKIIVNKWKNRNVLDIH</sequence>
<feature type="transmembrane region" description="Helical" evidence="1">
    <location>
        <begin position="85"/>
        <end position="106"/>
    </location>
</feature>
<reference evidence="2 3" key="1">
    <citation type="submission" date="2021-05" db="EMBL/GenBank/DDBJ databases">
        <authorList>
            <person name="Zhang Z.D."/>
            <person name="Osman G."/>
        </authorList>
    </citation>
    <scope>NUCLEOTIDE SEQUENCE [LARGE SCALE GENOMIC DNA]</scope>
    <source>
        <strain evidence="2 3">KCTC 32217</strain>
    </source>
</reference>
<keyword evidence="3" id="KW-1185">Reference proteome</keyword>
<comment type="caution">
    <text evidence="2">The sequence shown here is derived from an EMBL/GenBank/DDBJ whole genome shotgun (WGS) entry which is preliminary data.</text>
</comment>
<name>A0AAP2CK58_9BACT</name>
<evidence type="ECO:0000313" key="3">
    <source>
        <dbReference type="Proteomes" id="UP001319104"/>
    </source>
</evidence>
<gene>
    <name evidence="2" type="ORF">KI659_15620</name>
</gene>
<dbReference type="PANTHER" id="PTHR36109:SF2">
    <property type="entry name" value="MEMBRANE PROTEIN"/>
    <property type="match status" value="1"/>
</dbReference>
<accession>A0AAP2CK58</accession>
<protein>
    <recommendedName>
        <fullName evidence="4">DUF1269 domain-containing protein</fullName>
    </recommendedName>
</protein>
<proteinExistence type="predicted"/>
<dbReference type="EMBL" id="JAHCMY010000012">
    <property type="protein sequence ID" value="MBS9525445.1"/>
    <property type="molecule type" value="Genomic_DNA"/>
</dbReference>
<dbReference type="AlphaFoldDB" id="A0AAP2CK58"/>
<keyword evidence="1" id="KW-0472">Membrane</keyword>
<keyword evidence="1" id="KW-1133">Transmembrane helix</keyword>
<keyword evidence="1" id="KW-0812">Transmembrane</keyword>
<organism evidence="2 3">
    <name type="scientific">Litoribacter ruber</name>
    <dbReference type="NCBI Taxonomy" id="702568"/>
    <lineage>
        <taxon>Bacteria</taxon>
        <taxon>Pseudomonadati</taxon>
        <taxon>Bacteroidota</taxon>
        <taxon>Cytophagia</taxon>
        <taxon>Cytophagales</taxon>
        <taxon>Cyclobacteriaceae</taxon>
        <taxon>Litoribacter</taxon>
    </lineage>
</organism>
<evidence type="ECO:0000256" key="1">
    <source>
        <dbReference type="SAM" id="Phobius"/>
    </source>
</evidence>
<dbReference type="InterPro" id="IPR052948">
    <property type="entry name" value="Low_temp-induced_all0457"/>
</dbReference>
<evidence type="ECO:0000313" key="2">
    <source>
        <dbReference type="EMBL" id="MBS9525445.1"/>
    </source>
</evidence>
<evidence type="ECO:0008006" key="4">
    <source>
        <dbReference type="Google" id="ProtNLM"/>
    </source>
</evidence>